<protein>
    <submittedName>
        <fullName evidence="2">Uncharacterized protein</fullName>
    </submittedName>
</protein>
<evidence type="ECO:0000313" key="3">
    <source>
        <dbReference type="Proteomes" id="UP000245399"/>
    </source>
</evidence>
<evidence type="ECO:0000256" key="1">
    <source>
        <dbReference type="SAM" id="MobiDB-lite"/>
    </source>
</evidence>
<dbReference type="Proteomes" id="UP000245399">
    <property type="component" value="Chromosome"/>
</dbReference>
<dbReference type="EMBL" id="CP029449">
    <property type="protein sequence ID" value="AWL69339.1"/>
    <property type="molecule type" value="Genomic_DNA"/>
</dbReference>
<name>A0AB33G371_SERMA</name>
<reference evidence="2 3" key="1">
    <citation type="submission" date="2018-05" db="EMBL/GenBank/DDBJ databases">
        <title>Klebsiella quasipneumonaiae provides a window into carbapenemase gene transfer, plasmid rearrangements and nosocomial acquisition from the hospital environment.</title>
        <authorList>
            <person name="Mathers A.J."/>
            <person name="Vegesana K."/>
            <person name="Stoesser N."/>
            <person name="Crook D."/>
            <person name="Vaughan A."/>
            <person name="Barry K."/>
            <person name="Parikh H."/>
            <person name="Sebra R."/>
            <person name="Kotay S."/>
            <person name="Walker A.S."/>
            <person name="Sheppard A.E."/>
        </authorList>
    </citation>
    <scope>NUCLEOTIDE SEQUENCE [LARGE SCALE GENOMIC DNA]</scope>
    <source>
        <strain evidence="2 3">CAV1761</strain>
    </source>
</reference>
<feature type="compositionally biased region" description="Polar residues" evidence="1">
    <location>
        <begin position="73"/>
        <end position="86"/>
    </location>
</feature>
<accession>A0AB33G371</accession>
<sequence length="86" mass="9492">MAVVNKRPILVDQLILDGLKRLREEESKRSTVGAAPSIQELARHILRQGISKHAACQEEIGVTDEQSEMVSVPSEQVVNESSEIGR</sequence>
<dbReference type="AlphaFoldDB" id="A0AB33G371"/>
<proteinExistence type="predicted"/>
<gene>
    <name evidence="2" type="ORF">DKC05_17650</name>
</gene>
<evidence type="ECO:0000313" key="2">
    <source>
        <dbReference type="EMBL" id="AWL69339.1"/>
    </source>
</evidence>
<organism evidence="2 3">
    <name type="scientific">Serratia marcescens</name>
    <dbReference type="NCBI Taxonomy" id="615"/>
    <lineage>
        <taxon>Bacteria</taxon>
        <taxon>Pseudomonadati</taxon>
        <taxon>Pseudomonadota</taxon>
        <taxon>Gammaproteobacteria</taxon>
        <taxon>Enterobacterales</taxon>
        <taxon>Yersiniaceae</taxon>
        <taxon>Serratia</taxon>
    </lineage>
</organism>
<feature type="region of interest" description="Disordered" evidence="1">
    <location>
        <begin position="62"/>
        <end position="86"/>
    </location>
</feature>